<protein>
    <recommendedName>
        <fullName evidence="2">DUF1023 domain-containing protein</fullName>
    </recommendedName>
</protein>
<gene>
    <name evidence="3" type="ORF">GCM10020369_15310</name>
</gene>
<proteinExistence type="predicted"/>
<name>A0ABP6SST7_9ACTN</name>
<evidence type="ECO:0000259" key="2">
    <source>
        <dbReference type="Pfam" id="PF06259"/>
    </source>
</evidence>
<feature type="coiled-coil region" evidence="1">
    <location>
        <begin position="83"/>
        <end position="110"/>
    </location>
</feature>
<organism evidence="3 4">
    <name type="scientific">Cryptosporangium minutisporangium</name>
    <dbReference type="NCBI Taxonomy" id="113569"/>
    <lineage>
        <taxon>Bacteria</taxon>
        <taxon>Bacillati</taxon>
        <taxon>Actinomycetota</taxon>
        <taxon>Actinomycetes</taxon>
        <taxon>Cryptosporangiales</taxon>
        <taxon>Cryptosporangiaceae</taxon>
        <taxon>Cryptosporangium</taxon>
    </lineage>
</organism>
<reference evidence="4" key="1">
    <citation type="journal article" date="2019" name="Int. J. Syst. Evol. Microbiol.">
        <title>The Global Catalogue of Microorganisms (GCM) 10K type strain sequencing project: providing services to taxonomists for standard genome sequencing and annotation.</title>
        <authorList>
            <consortium name="The Broad Institute Genomics Platform"/>
            <consortium name="The Broad Institute Genome Sequencing Center for Infectious Disease"/>
            <person name="Wu L."/>
            <person name="Ma J."/>
        </authorList>
    </citation>
    <scope>NUCLEOTIDE SEQUENCE [LARGE SCALE GENOMIC DNA]</scope>
    <source>
        <strain evidence="4">JCM 9458</strain>
    </source>
</reference>
<evidence type="ECO:0000313" key="4">
    <source>
        <dbReference type="Proteomes" id="UP001501676"/>
    </source>
</evidence>
<accession>A0ABP6SST7</accession>
<keyword evidence="4" id="KW-1185">Reference proteome</keyword>
<dbReference type="InterPro" id="IPR010427">
    <property type="entry name" value="DUF1023"/>
</dbReference>
<dbReference type="Proteomes" id="UP001501676">
    <property type="component" value="Unassembled WGS sequence"/>
</dbReference>
<evidence type="ECO:0000256" key="1">
    <source>
        <dbReference type="SAM" id="Coils"/>
    </source>
</evidence>
<dbReference type="Pfam" id="PF06259">
    <property type="entry name" value="Abhydrolase_8"/>
    <property type="match status" value="1"/>
</dbReference>
<comment type="caution">
    <text evidence="3">The sequence shown here is derived from an EMBL/GenBank/DDBJ whole genome shotgun (WGS) entry which is preliminary data.</text>
</comment>
<dbReference type="RefSeq" id="WP_345727288.1">
    <property type="nucleotide sequence ID" value="NZ_BAAAYN010000009.1"/>
</dbReference>
<keyword evidence="1" id="KW-0175">Coiled coil</keyword>
<feature type="domain" description="DUF1023" evidence="2">
    <location>
        <begin position="325"/>
        <end position="502"/>
    </location>
</feature>
<sequence>MVELDDLRDARLSAVESTGAAWRKLAVRFKVVEDDAVSDLIGPLHHHSRWEGTAAQAAYRHLDGVNEGFGLLAEQARAVGALIDAAASRFATLQRQLDDLEQEARAAGARVRADGSVEPPYLTATESADDLSALAAARRNNETAQAFADRVAAVLAEATRLDEEYASALTRYIHPPSGVMSPSEVLNAARDAKDNAKLLGADKSTIPEGKSAWTINEWWQGLTADQRQAYLTAYPAELGRLNGIPAVDRNAANRAQLHRHLAEVEQKATEFGSATDQGWRDRVAHDRRTTERLLQRLEESEYGTEDTPVPLYLLGYAPGAVGNPDAGRAIVAVGNPDTATHVTTFVPGVATDMDDVPGLMLNRAIPLQVEADSLTPSVPGDVSVIAWLDYDAPENFQPWKPGGEGNLSLAGHERADQGAARLDAFLNGLHATHQGEGHYTALGHSYGSTVVGTAASSGDGLAVDDIIAAGSPGMRVAEAGDLNLDRNHVWAGAAPDDPIVNWTADSAHGVSPANPEFGANRFHVDTHGHGNYWMEGSTSLRNQAAVVTGQYDLLQQTPGALDHTSDEGWNYRQARIRGESVDPP</sequence>
<evidence type="ECO:0000313" key="3">
    <source>
        <dbReference type="EMBL" id="GAA3384685.1"/>
    </source>
</evidence>
<dbReference type="EMBL" id="BAAAYN010000009">
    <property type="protein sequence ID" value="GAA3384685.1"/>
    <property type="molecule type" value="Genomic_DNA"/>
</dbReference>